<dbReference type="InterPro" id="IPR036986">
    <property type="entry name" value="S4_RNA-bd_sf"/>
</dbReference>
<dbReference type="FunFam" id="1.10.240.10:FF:000006">
    <property type="entry name" value="Tyrosine--tRNA ligase"/>
    <property type="match status" value="1"/>
</dbReference>
<dbReference type="Gene3D" id="3.10.290.10">
    <property type="entry name" value="RNA-binding S4 domain"/>
    <property type="match status" value="1"/>
</dbReference>
<keyword evidence="2 10" id="KW-0963">Cytoplasm</keyword>
<dbReference type="SMART" id="SM00363">
    <property type="entry name" value="S4"/>
    <property type="match status" value="1"/>
</dbReference>
<dbReference type="Gene3D" id="3.40.50.620">
    <property type="entry name" value="HUPs"/>
    <property type="match status" value="1"/>
</dbReference>
<dbReference type="PANTHER" id="PTHR11766">
    <property type="entry name" value="TYROSYL-TRNA SYNTHETASE"/>
    <property type="match status" value="1"/>
</dbReference>
<evidence type="ECO:0000313" key="14">
    <source>
        <dbReference type="Proteomes" id="UP000307956"/>
    </source>
</evidence>
<feature type="short sequence motif" description="'KMSKS' region" evidence="10">
    <location>
        <begin position="226"/>
        <end position="230"/>
    </location>
</feature>
<dbReference type="SUPFAM" id="SSF52374">
    <property type="entry name" value="Nucleotidylyl transferase"/>
    <property type="match status" value="1"/>
</dbReference>
<dbReference type="Pfam" id="PF00579">
    <property type="entry name" value="tRNA-synt_1b"/>
    <property type="match status" value="1"/>
</dbReference>
<evidence type="ECO:0000256" key="2">
    <source>
        <dbReference type="ARBA" id="ARBA00022490"/>
    </source>
</evidence>
<evidence type="ECO:0000256" key="9">
    <source>
        <dbReference type="ARBA" id="ARBA00048248"/>
    </source>
</evidence>
<name>A0A4S4AAK7_9RHOO</name>
<dbReference type="OrthoDB" id="9804243at2"/>
<reference evidence="13 14" key="1">
    <citation type="submission" date="2019-04" db="EMBL/GenBank/DDBJ databases">
        <title>Azoarcus rhizosphaerae sp. nov. isolated from rhizosphere of Ficus religiosa.</title>
        <authorList>
            <person name="Lin S.-Y."/>
            <person name="Hameed A."/>
            <person name="Hsu Y.-H."/>
            <person name="Young C.-C."/>
        </authorList>
    </citation>
    <scope>NUCLEOTIDE SEQUENCE [LARGE SCALE GENOMIC DNA]</scope>
    <source>
        <strain evidence="13 14">CC-YHH848</strain>
    </source>
</reference>
<proteinExistence type="inferred from homology"/>
<evidence type="ECO:0000256" key="11">
    <source>
        <dbReference type="PROSITE-ProRule" id="PRU00182"/>
    </source>
</evidence>
<dbReference type="CDD" id="cd00165">
    <property type="entry name" value="S4"/>
    <property type="match status" value="1"/>
</dbReference>
<organism evidence="13 14">
    <name type="scientific">Pseudothauera rhizosphaerae</name>
    <dbReference type="NCBI Taxonomy" id="2565932"/>
    <lineage>
        <taxon>Bacteria</taxon>
        <taxon>Pseudomonadati</taxon>
        <taxon>Pseudomonadota</taxon>
        <taxon>Betaproteobacteria</taxon>
        <taxon>Rhodocyclales</taxon>
        <taxon>Zoogloeaceae</taxon>
        <taxon>Pseudothauera</taxon>
    </lineage>
</organism>
<dbReference type="GO" id="GO:0004831">
    <property type="term" value="F:tyrosine-tRNA ligase activity"/>
    <property type="evidence" value="ECO:0007669"/>
    <property type="project" value="UniProtKB-UniRule"/>
</dbReference>
<keyword evidence="14" id="KW-1185">Reference proteome</keyword>
<dbReference type="InterPro" id="IPR002307">
    <property type="entry name" value="Tyr-tRNA-ligase"/>
</dbReference>
<dbReference type="PROSITE" id="PS00178">
    <property type="entry name" value="AA_TRNA_LIGASE_I"/>
    <property type="match status" value="1"/>
</dbReference>
<comment type="function">
    <text evidence="10">Catalyzes the attachment of tyrosine to tRNA(Tyr) in a two-step reaction: tyrosine is first activated by ATP to form Tyr-AMP and then transferred to the acceptor end of tRNA(Tyr).</text>
</comment>
<evidence type="ECO:0000256" key="7">
    <source>
        <dbReference type="ARBA" id="ARBA00022917"/>
    </source>
</evidence>
<dbReference type="InterPro" id="IPR002305">
    <property type="entry name" value="aa-tRNA-synth_Ic"/>
</dbReference>
<dbReference type="NCBIfam" id="TIGR00234">
    <property type="entry name" value="tyrS"/>
    <property type="match status" value="1"/>
</dbReference>
<dbReference type="InterPro" id="IPR002942">
    <property type="entry name" value="S4_RNA-bd"/>
</dbReference>
<dbReference type="InterPro" id="IPR014729">
    <property type="entry name" value="Rossmann-like_a/b/a_fold"/>
</dbReference>
<dbReference type="PROSITE" id="PS50889">
    <property type="entry name" value="S4"/>
    <property type="match status" value="1"/>
</dbReference>
<dbReference type="FunFam" id="3.10.290.10:FF:000022">
    <property type="entry name" value="Tyrosine--tRNA ligase"/>
    <property type="match status" value="1"/>
</dbReference>
<keyword evidence="8 10" id="KW-0030">Aminoacyl-tRNA synthetase</keyword>
<keyword evidence="6 11" id="KW-0694">RNA-binding</keyword>
<evidence type="ECO:0000256" key="6">
    <source>
        <dbReference type="ARBA" id="ARBA00022884"/>
    </source>
</evidence>
<evidence type="ECO:0000256" key="10">
    <source>
        <dbReference type="HAMAP-Rule" id="MF_02007"/>
    </source>
</evidence>
<feature type="short sequence motif" description="'HIGH' region" evidence="10">
    <location>
        <begin position="42"/>
        <end position="51"/>
    </location>
</feature>
<dbReference type="EMBL" id="SSOD01000023">
    <property type="protein sequence ID" value="THF55646.1"/>
    <property type="molecule type" value="Genomic_DNA"/>
</dbReference>
<evidence type="ECO:0000256" key="3">
    <source>
        <dbReference type="ARBA" id="ARBA00022598"/>
    </source>
</evidence>
<dbReference type="Proteomes" id="UP000307956">
    <property type="component" value="Unassembled WGS sequence"/>
</dbReference>
<dbReference type="RefSeq" id="WP_136386926.1">
    <property type="nucleotide sequence ID" value="NZ_SSOD01000023.1"/>
</dbReference>
<gene>
    <name evidence="10" type="primary">tyrS</name>
    <name evidence="13" type="ORF">E6O51_20685</name>
</gene>
<feature type="binding site" evidence="10">
    <location>
        <position position="229"/>
    </location>
    <ligand>
        <name>ATP</name>
        <dbReference type="ChEBI" id="CHEBI:30616"/>
    </ligand>
</feature>
<dbReference type="GO" id="GO:0003723">
    <property type="term" value="F:RNA binding"/>
    <property type="evidence" value="ECO:0007669"/>
    <property type="project" value="UniProtKB-KW"/>
</dbReference>
<dbReference type="SUPFAM" id="SSF55174">
    <property type="entry name" value="Alpha-L RNA-binding motif"/>
    <property type="match status" value="1"/>
</dbReference>
<evidence type="ECO:0000256" key="8">
    <source>
        <dbReference type="ARBA" id="ARBA00023146"/>
    </source>
</evidence>
<keyword evidence="5 10" id="KW-0067">ATP-binding</keyword>
<dbReference type="GO" id="GO:0005829">
    <property type="term" value="C:cytosol"/>
    <property type="evidence" value="ECO:0007669"/>
    <property type="project" value="TreeGrafter"/>
</dbReference>
<comment type="similarity">
    <text evidence="10">Belongs to the class-I aminoacyl-tRNA synthetase family. TyrS type 2 subfamily.</text>
</comment>
<protein>
    <recommendedName>
        <fullName evidence="10">Tyrosine--tRNA ligase</fullName>
        <ecNumber evidence="10">6.1.1.1</ecNumber>
    </recommendedName>
    <alternativeName>
        <fullName evidence="10">Tyrosyl-tRNA synthetase</fullName>
        <shortName evidence="10">TyrRS</shortName>
    </alternativeName>
</protein>
<dbReference type="PRINTS" id="PR01040">
    <property type="entry name" value="TRNASYNTHTYR"/>
</dbReference>
<dbReference type="EC" id="6.1.1.1" evidence="10"/>
<evidence type="ECO:0000256" key="5">
    <source>
        <dbReference type="ARBA" id="ARBA00022840"/>
    </source>
</evidence>
<evidence type="ECO:0000256" key="4">
    <source>
        <dbReference type="ARBA" id="ARBA00022741"/>
    </source>
</evidence>
<sequence>MSDVASALTLIKRGADEILIEAELADKLKSGRPLRVKAGFDPTAPDLHLGHTVLINKLRHFQELGHQVLFLIGDFTGMIGDPSGKNTTRPPLSREQIMENAKTYQEQVFKILDPERTEICFNSAWMNELGAAGMIRLASRSTVARMLERDDFAKRYTNEQPIAVHEFLYPLCQGYDSVAMRADVELGGTDQKFNLLMGRELQKHEGQSPQCVVMMPLLEGLDGVNKMSKSLGNYIGIAEPAREIFGKVMSVSDQLMWRYYELLSFRPESEIAALRWEIEAGRNPRDAKVMLAQELVARFHDRAAAEDALRDFEARFQRCVIPDDLPEVGVQVGADGLPVFQVLKQAGLTSTTSEAIRMIEQGGVRLNGERVADKGLILTAGETVVLQVGKRKFASVVLG</sequence>
<dbReference type="Gene3D" id="1.10.240.10">
    <property type="entry name" value="Tyrosyl-Transfer RNA Synthetase"/>
    <property type="match status" value="1"/>
</dbReference>
<dbReference type="GO" id="GO:0005524">
    <property type="term" value="F:ATP binding"/>
    <property type="evidence" value="ECO:0007669"/>
    <property type="project" value="UniProtKB-UniRule"/>
</dbReference>
<dbReference type="CDD" id="cd00805">
    <property type="entry name" value="TyrRS_core"/>
    <property type="match status" value="1"/>
</dbReference>
<comment type="subcellular location">
    <subcellularLocation>
        <location evidence="10">Cytoplasm</location>
    </subcellularLocation>
</comment>
<accession>A0A4S4AAK7</accession>
<dbReference type="FunFam" id="3.40.50.620:FF:000061">
    <property type="entry name" value="Tyrosine--tRNA ligase"/>
    <property type="match status" value="1"/>
</dbReference>
<dbReference type="GO" id="GO:0006437">
    <property type="term" value="P:tyrosyl-tRNA aminoacylation"/>
    <property type="evidence" value="ECO:0007669"/>
    <property type="project" value="UniProtKB-UniRule"/>
</dbReference>
<evidence type="ECO:0000259" key="12">
    <source>
        <dbReference type="SMART" id="SM00363"/>
    </source>
</evidence>
<dbReference type="AlphaFoldDB" id="A0A4S4AAK7"/>
<dbReference type="InterPro" id="IPR024088">
    <property type="entry name" value="Tyr-tRNA-ligase_bac-type"/>
</dbReference>
<keyword evidence="3 10" id="KW-0436">Ligase</keyword>
<evidence type="ECO:0000256" key="1">
    <source>
        <dbReference type="ARBA" id="ARBA00011738"/>
    </source>
</evidence>
<dbReference type="Pfam" id="PF01479">
    <property type="entry name" value="S4"/>
    <property type="match status" value="1"/>
</dbReference>
<dbReference type="HAMAP" id="MF_02007">
    <property type="entry name" value="Tyr_tRNA_synth_type2"/>
    <property type="match status" value="1"/>
</dbReference>
<dbReference type="InterPro" id="IPR001412">
    <property type="entry name" value="aa-tRNA-synth_I_CS"/>
</dbReference>
<evidence type="ECO:0000313" key="13">
    <source>
        <dbReference type="EMBL" id="THF55646.1"/>
    </source>
</evidence>
<keyword evidence="7 10" id="KW-0648">Protein biosynthesis</keyword>
<feature type="domain" description="RNA-binding S4" evidence="12">
    <location>
        <begin position="337"/>
        <end position="399"/>
    </location>
</feature>
<dbReference type="InterPro" id="IPR024108">
    <property type="entry name" value="Tyr-tRNA-ligase_bac_2"/>
</dbReference>
<comment type="catalytic activity">
    <reaction evidence="9 10">
        <text>tRNA(Tyr) + L-tyrosine + ATP = L-tyrosyl-tRNA(Tyr) + AMP + diphosphate + H(+)</text>
        <dbReference type="Rhea" id="RHEA:10220"/>
        <dbReference type="Rhea" id="RHEA-COMP:9706"/>
        <dbReference type="Rhea" id="RHEA-COMP:9707"/>
        <dbReference type="ChEBI" id="CHEBI:15378"/>
        <dbReference type="ChEBI" id="CHEBI:30616"/>
        <dbReference type="ChEBI" id="CHEBI:33019"/>
        <dbReference type="ChEBI" id="CHEBI:58315"/>
        <dbReference type="ChEBI" id="CHEBI:78442"/>
        <dbReference type="ChEBI" id="CHEBI:78536"/>
        <dbReference type="ChEBI" id="CHEBI:456215"/>
        <dbReference type="EC" id="6.1.1.1"/>
    </reaction>
</comment>
<keyword evidence="4 10" id="KW-0547">Nucleotide-binding</keyword>
<comment type="subunit">
    <text evidence="1 10">Homodimer.</text>
</comment>
<comment type="caution">
    <text evidence="13">The sequence shown here is derived from an EMBL/GenBank/DDBJ whole genome shotgun (WGS) entry which is preliminary data.</text>
</comment>
<dbReference type="PANTHER" id="PTHR11766:SF1">
    <property type="entry name" value="TYROSINE--TRNA LIGASE"/>
    <property type="match status" value="1"/>
</dbReference>